<evidence type="ECO:0000256" key="4">
    <source>
        <dbReference type="ARBA" id="ARBA00022723"/>
    </source>
</evidence>
<dbReference type="PROSITE" id="PS00629">
    <property type="entry name" value="IMP_1"/>
    <property type="match status" value="1"/>
</dbReference>
<evidence type="ECO:0000256" key="3">
    <source>
        <dbReference type="ARBA" id="ARBA00009759"/>
    </source>
</evidence>
<dbReference type="GO" id="GO:0046872">
    <property type="term" value="F:metal ion binding"/>
    <property type="evidence" value="ECO:0007669"/>
    <property type="project" value="UniProtKB-KW"/>
</dbReference>
<dbReference type="InterPro" id="IPR000760">
    <property type="entry name" value="Inositol_monophosphatase-like"/>
</dbReference>
<evidence type="ECO:0000256" key="5">
    <source>
        <dbReference type="ARBA" id="ARBA00022801"/>
    </source>
</evidence>
<dbReference type="Proteomes" id="UP000317990">
    <property type="component" value="Unassembled WGS sequence"/>
</dbReference>
<comment type="catalytic activity">
    <reaction evidence="1 8">
        <text>a myo-inositol phosphate + H2O = myo-inositol + phosphate</text>
        <dbReference type="Rhea" id="RHEA:24056"/>
        <dbReference type="ChEBI" id="CHEBI:15377"/>
        <dbReference type="ChEBI" id="CHEBI:17268"/>
        <dbReference type="ChEBI" id="CHEBI:43474"/>
        <dbReference type="ChEBI" id="CHEBI:84139"/>
        <dbReference type="EC" id="3.1.3.25"/>
    </reaction>
</comment>
<keyword evidence="6 7" id="KW-0460">Magnesium</keyword>
<evidence type="ECO:0000313" key="9">
    <source>
        <dbReference type="EMBL" id="TGG96173.1"/>
    </source>
</evidence>
<dbReference type="InterPro" id="IPR033942">
    <property type="entry name" value="IMPase"/>
</dbReference>
<evidence type="ECO:0000256" key="6">
    <source>
        <dbReference type="ARBA" id="ARBA00022842"/>
    </source>
</evidence>
<name>A0A524RQU5_9CHRO</name>
<evidence type="ECO:0000313" key="10">
    <source>
        <dbReference type="Proteomes" id="UP000317990"/>
    </source>
</evidence>
<dbReference type="EMBL" id="SRMO01000026">
    <property type="protein sequence ID" value="TGG96173.1"/>
    <property type="molecule type" value="Genomic_DNA"/>
</dbReference>
<evidence type="ECO:0000256" key="8">
    <source>
        <dbReference type="RuleBase" id="RU364068"/>
    </source>
</evidence>
<proteinExistence type="inferred from homology"/>
<dbReference type="EC" id="3.1.3.25" evidence="8"/>
<feature type="binding site" evidence="7">
    <location>
        <position position="89"/>
    </location>
    <ligand>
        <name>Mg(2+)</name>
        <dbReference type="ChEBI" id="CHEBI:18420"/>
        <label>1</label>
        <note>catalytic</note>
    </ligand>
</feature>
<evidence type="ECO:0000256" key="1">
    <source>
        <dbReference type="ARBA" id="ARBA00001033"/>
    </source>
</evidence>
<dbReference type="GO" id="GO:0046854">
    <property type="term" value="P:phosphatidylinositol phosphate biosynthetic process"/>
    <property type="evidence" value="ECO:0007669"/>
    <property type="project" value="InterPro"/>
</dbReference>
<accession>A0A524RQU5</accession>
<dbReference type="AlphaFoldDB" id="A0A524RQU5"/>
<dbReference type="CDD" id="cd01639">
    <property type="entry name" value="IMPase"/>
    <property type="match status" value="1"/>
</dbReference>
<evidence type="ECO:0000256" key="7">
    <source>
        <dbReference type="PIRSR" id="PIRSR600760-2"/>
    </source>
</evidence>
<dbReference type="SUPFAM" id="SSF56655">
    <property type="entry name" value="Carbohydrate phosphatase"/>
    <property type="match status" value="1"/>
</dbReference>
<dbReference type="Gene3D" id="3.30.540.10">
    <property type="entry name" value="Fructose-1,6-Bisphosphatase, subunit A, domain 1"/>
    <property type="match status" value="1"/>
</dbReference>
<dbReference type="GO" id="GO:0008934">
    <property type="term" value="F:inositol monophosphate 1-phosphatase activity"/>
    <property type="evidence" value="ECO:0007669"/>
    <property type="project" value="InterPro"/>
</dbReference>
<dbReference type="Gene3D" id="3.40.190.80">
    <property type="match status" value="1"/>
</dbReference>
<comment type="similarity">
    <text evidence="3 8">Belongs to the inositol monophosphatase superfamily.</text>
</comment>
<reference evidence="9 10" key="1">
    <citation type="journal article" date="2019" name="mSystems">
        <title>Life at home and on the roam: Genomic adaptions reflect the dual lifestyle of an intracellular, facultative symbiont.</title>
        <authorList>
            <person name="Burgsdorf I."/>
        </authorList>
    </citation>
    <scope>NUCLEOTIDE SEQUENCE [LARGE SCALE GENOMIC DNA]</scope>
    <source>
        <strain evidence="9">277cV</strain>
    </source>
</reference>
<dbReference type="GO" id="GO:0006020">
    <property type="term" value="P:inositol metabolic process"/>
    <property type="evidence" value="ECO:0007669"/>
    <property type="project" value="TreeGrafter"/>
</dbReference>
<dbReference type="InterPro" id="IPR020583">
    <property type="entry name" value="Inositol_monoP_metal-BS"/>
</dbReference>
<protein>
    <recommendedName>
        <fullName evidence="8">Inositol-1-monophosphatase</fullName>
        <ecNumber evidence="8">3.1.3.25</ecNumber>
    </recommendedName>
</protein>
<feature type="binding site" evidence="7">
    <location>
        <position position="92"/>
    </location>
    <ligand>
        <name>Mg(2+)</name>
        <dbReference type="ChEBI" id="CHEBI:18420"/>
        <label>1</label>
        <note>catalytic</note>
    </ligand>
</feature>
<feature type="binding site" evidence="7">
    <location>
        <position position="217"/>
    </location>
    <ligand>
        <name>Mg(2+)</name>
        <dbReference type="ChEBI" id="CHEBI:18420"/>
        <label>1</label>
        <note>catalytic</note>
    </ligand>
</feature>
<dbReference type="GO" id="GO:0007165">
    <property type="term" value="P:signal transduction"/>
    <property type="evidence" value="ECO:0007669"/>
    <property type="project" value="TreeGrafter"/>
</dbReference>
<gene>
    <name evidence="9" type="ORF">ERJ67_01175</name>
</gene>
<evidence type="ECO:0000256" key="2">
    <source>
        <dbReference type="ARBA" id="ARBA00001946"/>
    </source>
</evidence>
<keyword evidence="5 8" id="KW-0378">Hydrolase</keyword>
<keyword evidence="4 7" id="KW-0479">Metal-binding</keyword>
<dbReference type="PANTHER" id="PTHR20854:SF4">
    <property type="entry name" value="INOSITOL-1-MONOPHOSPHATASE-RELATED"/>
    <property type="match status" value="1"/>
</dbReference>
<dbReference type="PRINTS" id="PR00377">
    <property type="entry name" value="IMPHPHTASES"/>
</dbReference>
<sequence length="275" mass="29062">MAGLEQRRQWLAIAIEAAAAGAAELRRHYGQLRQVREKGRAGDLLSEADLAAEAAVLQVLHGRCPELAVLAEESGGTAVEQGGLLWCVDPLDGTTNYAHGYPFFATSVGLVEDGMPLLGCIDVPFMAEVFEGGPGLGARCNGAAIRVSDTKALADSLLVTGFAYDRIHRADNNYAEFCRLTQRCHGVRRGGAAAVDLAYTACGRLDGYWERGLKPWDLAAGSALISAAGGCVTAYDRSPFVLSSGHVLASNGHLQQAISEQLQASEPLDPTLYGC</sequence>
<dbReference type="InterPro" id="IPR020550">
    <property type="entry name" value="Inositol_monophosphatase_CS"/>
</dbReference>
<comment type="caution">
    <text evidence="9">The sequence shown here is derived from an EMBL/GenBank/DDBJ whole genome shotgun (WGS) entry which is preliminary data.</text>
</comment>
<dbReference type="Pfam" id="PF00459">
    <property type="entry name" value="Inositol_P"/>
    <property type="match status" value="1"/>
</dbReference>
<dbReference type="PANTHER" id="PTHR20854">
    <property type="entry name" value="INOSITOL MONOPHOSPHATASE"/>
    <property type="match status" value="1"/>
</dbReference>
<feature type="binding site" evidence="7">
    <location>
        <position position="72"/>
    </location>
    <ligand>
        <name>Mg(2+)</name>
        <dbReference type="ChEBI" id="CHEBI:18420"/>
        <label>1</label>
        <note>catalytic</note>
    </ligand>
</feature>
<dbReference type="PROSITE" id="PS00630">
    <property type="entry name" value="IMP_2"/>
    <property type="match status" value="1"/>
</dbReference>
<feature type="binding site" evidence="7">
    <location>
        <position position="91"/>
    </location>
    <ligand>
        <name>Mg(2+)</name>
        <dbReference type="ChEBI" id="CHEBI:18420"/>
        <label>1</label>
        <note>catalytic</note>
    </ligand>
</feature>
<organism evidence="9 10">
    <name type="scientific">Aphanocapsa feldmannii 277cV</name>
    <dbReference type="NCBI Taxonomy" id="2507553"/>
    <lineage>
        <taxon>Bacteria</taxon>
        <taxon>Bacillati</taxon>
        <taxon>Cyanobacteriota</taxon>
        <taxon>Cyanophyceae</taxon>
        <taxon>Oscillatoriophycideae</taxon>
        <taxon>Chroococcales</taxon>
        <taxon>Microcystaceae</taxon>
        <taxon>Aphanocapsa</taxon>
    </lineage>
</organism>
<comment type="cofactor">
    <cofactor evidence="2 7 8">
        <name>Mg(2+)</name>
        <dbReference type="ChEBI" id="CHEBI:18420"/>
    </cofactor>
</comment>